<evidence type="ECO:0000313" key="1">
    <source>
        <dbReference type="EMBL" id="KUM49615.1"/>
    </source>
</evidence>
<protein>
    <submittedName>
        <fullName evidence="1">Uncharacterized protein</fullName>
    </submittedName>
</protein>
<sequence>MVNDGDEIRGYDRYVRRVMMNQLERLSRNTNKFHLLSRNMCQLIESNKSLPLTKYVSVVVLLVPALPLGRCVLVRLELKAWMELRGCMDAGMGERVSNIKRVSERGVYAWRVCGRIGGCVLNGMHMKSMNSMLSFLSPPG</sequence>
<comment type="caution">
    <text evidence="1">The sequence shown here is derived from an EMBL/GenBank/DDBJ whole genome shotgun (WGS) entry which is preliminary data.</text>
</comment>
<reference evidence="1" key="1">
    <citation type="journal article" date="2015" name="Genome Biol. Evol.">
        <title>Organellar Genomes of White Spruce (Picea glauca): Assembly and Annotation.</title>
        <authorList>
            <person name="Jackman S.D."/>
            <person name="Warren R.L."/>
            <person name="Gibb E.A."/>
            <person name="Vandervalk B.P."/>
            <person name="Mohamadi H."/>
            <person name="Chu J."/>
            <person name="Raymond A."/>
            <person name="Pleasance S."/>
            <person name="Coope R."/>
            <person name="Wildung M.R."/>
            <person name="Ritland C.E."/>
            <person name="Bousquet J."/>
            <person name="Jones S.J."/>
            <person name="Bohlmann J."/>
            <person name="Birol I."/>
        </authorList>
    </citation>
    <scope>NUCLEOTIDE SEQUENCE [LARGE SCALE GENOMIC DNA]</scope>
    <source>
        <tissue evidence="1">Flushing bud</tissue>
    </source>
</reference>
<proteinExistence type="predicted"/>
<gene>
    <name evidence="1" type="ORF">ABT39_MTgene2840</name>
</gene>
<name>A0A101M259_PICGL</name>
<geneLocation type="mitochondrion" evidence="1"/>
<dbReference type="AlphaFoldDB" id="A0A101M259"/>
<dbReference type="EMBL" id="LKAM01000002">
    <property type="protein sequence ID" value="KUM49615.1"/>
    <property type="molecule type" value="Genomic_DNA"/>
</dbReference>
<organism evidence="1">
    <name type="scientific">Picea glauca</name>
    <name type="common">White spruce</name>
    <name type="synonym">Pinus glauca</name>
    <dbReference type="NCBI Taxonomy" id="3330"/>
    <lineage>
        <taxon>Eukaryota</taxon>
        <taxon>Viridiplantae</taxon>
        <taxon>Streptophyta</taxon>
        <taxon>Embryophyta</taxon>
        <taxon>Tracheophyta</taxon>
        <taxon>Spermatophyta</taxon>
        <taxon>Pinopsida</taxon>
        <taxon>Pinidae</taxon>
        <taxon>Conifers I</taxon>
        <taxon>Pinales</taxon>
        <taxon>Pinaceae</taxon>
        <taxon>Picea</taxon>
    </lineage>
</organism>
<keyword evidence="1" id="KW-0496">Mitochondrion</keyword>
<accession>A0A101M259</accession>